<keyword evidence="2" id="KW-1185">Reference proteome</keyword>
<evidence type="ECO:0000313" key="1">
    <source>
        <dbReference type="EMBL" id="EXU79473.1"/>
    </source>
</evidence>
<reference evidence="1 2" key="1">
    <citation type="submission" date="2014-01" db="EMBL/GenBank/DDBJ databases">
        <title>Interspecies Systems Biology Uncovers Metabolites Affecting C. elegans Gene Expression and Life History Traits.</title>
        <authorList>
            <person name="Watson E."/>
            <person name="Macneil L.T."/>
            <person name="Ritter A.D."/>
            <person name="Yilmaz L.S."/>
            <person name="Rosebrock A.P."/>
            <person name="Caudy A.A."/>
            <person name="Walhout A.J."/>
        </authorList>
    </citation>
    <scope>NUCLEOTIDE SEQUENCE [LARGE SCALE GENOMIC DNA]</scope>
    <source>
        <strain evidence="1 2">DA1877</strain>
    </source>
</reference>
<gene>
    <name evidence="1" type="ORF">AX13_05015</name>
</gene>
<evidence type="ECO:0000313" key="2">
    <source>
        <dbReference type="Proteomes" id="UP000020766"/>
    </source>
</evidence>
<accession>A0A014NJ62</accession>
<protein>
    <submittedName>
        <fullName evidence="1">Uncharacterized protein</fullName>
    </submittedName>
</protein>
<comment type="caution">
    <text evidence="1">The sequence shown here is derived from an EMBL/GenBank/DDBJ whole genome shotgun (WGS) entry which is preliminary data.</text>
</comment>
<dbReference type="Proteomes" id="UP000020766">
    <property type="component" value="Unassembled WGS sequence"/>
</dbReference>
<proteinExistence type="predicted"/>
<dbReference type="AlphaFoldDB" id="A0A014NJ62"/>
<dbReference type="EMBL" id="JBOK01000016">
    <property type="protein sequence ID" value="EXU79473.1"/>
    <property type="molecule type" value="Genomic_DNA"/>
</dbReference>
<organism evidence="1 2">
    <name type="scientific">Comamonas aquatica DA1877</name>
    <dbReference type="NCBI Taxonomy" id="1457173"/>
    <lineage>
        <taxon>Bacteria</taxon>
        <taxon>Pseudomonadati</taxon>
        <taxon>Pseudomonadota</taxon>
        <taxon>Betaproteobacteria</taxon>
        <taxon>Burkholderiales</taxon>
        <taxon>Comamonadaceae</taxon>
        <taxon>Comamonas</taxon>
    </lineage>
</organism>
<sequence length="242" mass="27329">MLTLSVADKFFLPRMTSIFVCRLTLAKYYKTTYEDKRIMEYDEDAAHAKRAQLLDSAALGPVGRMLSEQARNQLVDAFAKVTPPEEPEIMMELITISSLYKSPKASSRKPGNVILNWKKLLEIIPDVSLASLGASTLPVPPQVAVVLAGLYIWNKVWRGAVDEFSDEEAVTILALWEHKNSQNKISEQEGFVKTNVLRGHYGLPALTQNQYASAVDRLVSLRCIELKDGIIWLREWVQKKYS</sequence>
<name>A0A014NJ62_9BURK</name>